<organism evidence="3 4">
    <name type="scientific">Rarobacter incanus</name>
    <dbReference type="NCBI Taxonomy" id="153494"/>
    <lineage>
        <taxon>Bacteria</taxon>
        <taxon>Bacillati</taxon>
        <taxon>Actinomycetota</taxon>
        <taxon>Actinomycetes</taxon>
        <taxon>Micrococcales</taxon>
        <taxon>Rarobacteraceae</taxon>
        <taxon>Rarobacter</taxon>
    </lineage>
</organism>
<keyword evidence="2" id="KW-0732">Signal</keyword>
<sequence length="162" mass="17320">MNRITTTLSALALALGGSIAAAAASPAAPSPTSAATASAPTARAPKAKVPTAKATRKAFKKLLRAAKAKNLKQTRKYTSSKKTARLAIKYRGYFQDSNVKRQKTYTNCGRINRTVACDYTAEQSLKSPAGLDIIQAMSARAKIGKNGKIVFTTFTYVNNWMS</sequence>
<feature type="chain" id="PRO_5038559552" description="SCP domain-containing protein" evidence="2">
    <location>
        <begin position="24"/>
        <end position="162"/>
    </location>
</feature>
<evidence type="ECO:0000256" key="2">
    <source>
        <dbReference type="SAM" id="SignalP"/>
    </source>
</evidence>
<comment type="caution">
    <text evidence="3">The sequence shown here is derived from an EMBL/GenBank/DDBJ whole genome shotgun (WGS) entry which is preliminary data.</text>
</comment>
<keyword evidence="4" id="KW-1185">Reference proteome</keyword>
<evidence type="ECO:0000256" key="1">
    <source>
        <dbReference type="SAM" id="MobiDB-lite"/>
    </source>
</evidence>
<evidence type="ECO:0000313" key="4">
    <source>
        <dbReference type="Proteomes" id="UP000316181"/>
    </source>
</evidence>
<feature type="signal peptide" evidence="2">
    <location>
        <begin position="1"/>
        <end position="23"/>
    </location>
</feature>
<evidence type="ECO:0008006" key="5">
    <source>
        <dbReference type="Google" id="ProtNLM"/>
    </source>
</evidence>
<feature type="region of interest" description="Disordered" evidence="1">
    <location>
        <begin position="25"/>
        <end position="50"/>
    </location>
</feature>
<protein>
    <recommendedName>
        <fullName evidence="5">SCP domain-containing protein</fullName>
    </recommendedName>
</protein>
<dbReference type="RefSeq" id="WP_142113194.1">
    <property type="nucleotide sequence ID" value="NZ_BAAATB010000006.1"/>
</dbReference>
<reference evidence="3 4" key="1">
    <citation type="submission" date="2019-06" db="EMBL/GenBank/DDBJ databases">
        <title>Sequencing the genomes of 1000 actinobacteria strains.</title>
        <authorList>
            <person name="Klenk H.-P."/>
        </authorList>
    </citation>
    <scope>NUCLEOTIDE SEQUENCE [LARGE SCALE GENOMIC DNA]</scope>
    <source>
        <strain evidence="3 4">DSM 10596</strain>
    </source>
</reference>
<dbReference type="EMBL" id="VFNV01000001">
    <property type="protein sequence ID" value="TQK77307.1"/>
    <property type="molecule type" value="Genomic_DNA"/>
</dbReference>
<proteinExistence type="predicted"/>
<dbReference type="Proteomes" id="UP000316181">
    <property type="component" value="Unassembled WGS sequence"/>
</dbReference>
<name>A0A542SSR0_9MICO</name>
<evidence type="ECO:0000313" key="3">
    <source>
        <dbReference type="EMBL" id="TQK77307.1"/>
    </source>
</evidence>
<dbReference type="AlphaFoldDB" id="A0A542SSR0"/>
<gene>
    <name evidence="3" type="ORF">FB389_2029</name>
</gene>
<accession>A0A542SSR0</accession>